<organism evidence="1 3">
    <name type="scientific">Flavobacterium anhuiense</name>
    <dbReference type="NCBI Taxonomy" id="459526"/>
    <lineage>
        <taxon>Bacteria</taxon>
        <taxon>Pseudomonadati</taxon>
        <taxon>Bacteroidota</taxon>
        <taxon>Flavobacteriia</taxon>
        <taxon>Flavobacteriales</taxon>
        <taxon>Flavobacteriaceae</taxon>
        <taxon>Flavobacterium</taxon>
    </lineage>
</organism>
<name>A0AAC9D481_9FLAO</name>
<sequence length="218" mass="25463">MTRGFSRIGEANKINLKQIKEMGVLRLQLPTDPRWVNIVEKNIEEILTDHAWCEQKAATNAITIITNNPEHQDLVQDLLALVKEEVDHFEQVHNIIIKRGLKLGRERKDEYVNELYQYMKRSGDGSRVSGLVERLLFSAMIEARSCERFKVLSENIQDEELAVFYRELMESEAGHYTTFITYARKYGVGIDVEKRWREWLAFEESIITNYGKNETIHG</sequence>
<reference evidence="2 4" key="2">
    <citation type="submission" date="2016-10" db="EMBL/GenBank/DDBJ databases">
        <authorList>
            <person name="Varghese N."/>
            <person name="Submissions S."/>
        </authorList>
    </citation>
    <scope>NUCLEOTIDE SEQUENCE [LARGE SCALE GENOMIC DNA]</scope>
    <source>
        <strain evidence="2 4">CGMCC 1.6859</strain>
    </source>
</reference>
<dbReference type="SUPFAM" id="SSF47240">
    <property type="entry name" value="Ferritin-like"/>
    <property type="match status" value="1"/>
</dbReference>
<dbReference type="EMBL" id="CP016907">
    <property type="protein sequence ID" value="AOC97310.1"/>
    <property type="molecule type" value="Genomic_DNA"/>
</dbReference>
<evidence type="ECO:0000313" key="1">
    <source>
        <dbReference type="EMBL" id="AOC97310.1"/>
    </source>
</evidence>
<dbReference type="AlphaFoldDB" id="A0AAC9D481"/>
<reference evidence="1 3" key="1">
    <citation type="submission" date="2016-08" db="EMBL/GenBank/DDBJ databases">
        <title>Complete genome sequence of Flavobacterium johnsoniae strain GSE09, a volatile-producing biocontrol agent isolated from cucumber (Cucumis sativus).</title>
        <authorList>
            <person name="Jeong J.-J."/>
            <person name="Oh J.Y."/>
            <person name="Jim Y.J."/>
            <person name="Sang M.K."/>
            <person name="Kim K.D."/>
        </authorList>
    </citation>
    <scope>NUCLEOTIDE SEQUENCE [LARGE SCALE GENOMIC DNA]</scope>
    <source>
        <strain evidence="1 3">GSE09</strain>
    </source>
</reference>
<accession>A0AAC9D481</accession>
<dbReference type="GO" id="GO:0045301">
    <property type="term" value="F:tRNA 2-(methylsulfanyl)-N(6)-isopentenyladenosine(37) hydroxylase activity"/>
    <property type="evidence" value="ECO:0007669"/>
    <property type="project" value="InterPro"/>
</dbReference>
<dbReference type="PIRSF" id="PIRSF020736">
    <property type="entry name" value="MiaE"/>
    <property type="match status" value="1"/>
</dbReference>
<gene>
    <name evidence="1" type="ORF">BB050_04232</name>
    <name evidence="2" type="ORF">SAMN02927916_2459</name>
</gene>
<proteinExistence type="predicted"/>
<dbReference type="EMBL" id="FMVC01000003">
    <property type="protein sequence ID" value="SCY53578.1"/>
    <property type="molecule type" value="Genomic_DNA"/>
</dbReference>
<dbReference type="Proteomes" id="UP000199307">
    <property type="component" value="Unassembled WGS sequence"/>
</dbReference>
<dbReference type="Gene3D" id="1.20.1260.10">
    <property type="match status" value="1"/>
</dbReference>
<evidence type="ECO:0000313" key="2">
    <source>
        <dbReference type="EMBL" id="SCY53578.1"/>
    </source>
</evidence>
<dbReference type="Pfam" id="PF06175">
    <property type="entry name" value="MiaE"/>
    <property type="match status" value="1"/>
</dbReference>
<dbReference type="PANTHER" id="PTHR42637">
    <property type="entry name" value="TRNA-(MS[2]IO[6]A)-HYDROXYLASE"/>
    <property type="match status" value="1"/>
</dbReference>
<dbReference type="InterPro" id="IPR009078">
    <property type="entry name" value="Ferritin-like_SF"/>
</dbReference>
<dbReference type="CDD" id="cd07910">
    <property type="entry name" value="MiaE"/>
    <property type="match status" value="1"/>
</dbReference>
<evidence type="ECO:0000313" key="4">
    <source>
        <dbReference type="Proteomes" id="UP000199307"/>
    </source>
</evidence>
<dbReference type="InterPro" id="IPR010386">
    <property type="entry name" value="tRNA-Hydrxlase_MiaE"/>
</dbReference>
<dbReference type="KEGG" id="fjg:BB050_04232"/>
<keyword evidence="4" id="KW-1185">Reference proteome</keyword>
<dbReference type="Proteomes" id="UP000093276">
    <property type="component" value="Chromosome"/>
</dbReference>
<dbReference type="PANTHER" id="PTHR42637:SF1">
    <property type="entry name" value="TRNA 2-(METHYLSULFANYL)-N(6)-ISOPENTENYLADENOSINE(37) HYDROXYLASE"/>
    <property type="match status" value="1"/>
</dbReference>
<dbReference type="GO" id="GO:0006400">
    <property type="term" value="P:tRNA modification"/>
    <property type="evidence" value="ECO:0007669"/>
    <property type="project" value="InterPro"/>
</dbReference>
<dbReference type="InterPro" id="IPR012347">
    <property type="entry name" value="Ferritin-like"/>
</dbReference>
<evidence type="ECO:0000313" key="3">
    <source>
        <dbReference type="Proteomes" id="UP000093276"/>
    </source>
</evidence>
<protein>
    <submittedName>
        <fullName evidence="1 2">tRNA-(Ms[2]io[6]A)-hydroxylase</fullName>
    </submittedName>
</protein>